<dbReference type="InterPro" id="IPR027853">
    <property type="entry name" value="DUF4492"/>
</dbReference>
<reference evidence="2 3" key="1">
    <citation type="submission" date="2013-11" db="EMBL/GenBank/DDBJ databases">
        <title>Single cell genomics of uncultured Tannerella BU063 (oral taxon 286).</title>
        <authorList>
            <person name="Beall C.J."/>
            <person name="Campbell A.G."/>
            <person name="Griffen A.L."/>
            <person name="Podar M."/>
            <person name="Leys E.J."/>
        </authorList>
    </citation>
    <scope>NUCLEOTIDE SEQUENCE [LARGE SCALE GENOMIC DNA]</scope>
    <source>
        <strain evidence="2">Cell 5</strain>
    </source>
</reference>
<protein>
    <submittedName>
        <fullName evidence="2">Membrane protein</fullName>
    </submittedName>
</protein>
<dbReference type="Proteomes" id="UP000018872">
    <property type="component" value="Unassembled WGS sequence"/>
</dbReference>
<keyword evidence="1" id="KW-1133">Transmembrane helix</keyword>
<feature type="transmembrane region" description="Helical" evidence="1">
    <location>
        <begin position="32"/>
        <end position="51"/>
    </location>
</feature>
<evidence type="ECO:0000313" key="2">
    <source>
        <dbReference type="EMBL" id="ETK04385.1"/>
    </source>
</evidence>
<dbReference type="PATRIC" id="fig|1410950.3.peg.1313"/>
<comment type="caution">
    <text evidence="2">The sequence shown here is derived from an EMBL/GenBank/DDBJ whole genome shotgun (WGS) entry which is preliminary data.</text>
</comment>
<organism evidence="2 3">
    <name type="scientific">Tannerella sp. oral taxon BU063 isolate Cell 5</name>
    <dbReference type="NCBI Taxonomy" id="1410950"/>
    <lineage>
        <taxon>Bacteria</taxon>
        <taxon>Pseudomonadati</taxon>
        <taxon>Bacteroidota</taxon>
        <taxon>Bacteroidia</taxon>
        <taxon>Bacteroidales</taxon>
        <taxon>Tannerellaceae</taxon>
        <taxon>Tannerella</taxon>
    </lineage>
</organism>
<keyword evidence="1" id="KW-0472">Membrane</keyword>
<name>W2CB77_9BACT</name>
<evidence type="ECO:0000313" key="3">
    <source>
        <dbReference type="Proteomes" id="UP000018872"/>
    </source>
</evidence>
<proteinExistence type="predicted"/>
<dbReference type="Pfam" id="PF14899">
    <property type="entry name" value="DUF4492"/>
    <property type="match status" value="1"/>
</dbReference>
<evidence type="ECO:0000256" key="1">
    <source>
        <dbReference type="SAM" id="Phobius"/>
    </source>
</evidence>
<keyword evidence="1" id="KW-0812">Transmembrane</keyword>
<dbReference type="EMBL" id="AYYC01000663">
    <property type="protein sequence ID" value="ETK04385.1"/>
    <property type="molecule type" value="Genomic_DNA"/>
</dbReference>
<accession>W2CB77</accession>
<dbReference type="AlphaFoldDB" id="W2CB77"/>
<sequence length="79" mass="9686">MKVENNRPRNPLVRVARFYIDGFRQMTWGRTLWILILVKLIIMFVVLRMIFFPRFLSRFDTEGERRQYVSEELIHRATP</sequence>
<gene>
    <name evidence="2" type="ORF">T229_09225</name>
</gene>